<evidence type="ECO:0000313" key="3">
    <source>
        <dbReference type="Proteomes" id="UP000469890"/>
    </source>
</evidence>
<keyword evidence="1" id="KW-0812">Transmembrane</keyword>
<evidence type="ECO:0000256" key="1">
    <source>
        <dbReference type="SAM" id="Phobius"/>
    </source>
</evidence>
<evidence type="ECO:0000313" key="2">
    <source>
        <dbReference type="EMBL" id="KAF1805190.1"/>
    </source>
</evidence>
<gene>
    <name evidence="2" type="ORF">FB192DRAFT_1298448</name>
</gene>
<organism evidence="2 3">
    <name type="scientific">Mucor circinelloides f. lusitanicus</name>
    <name type="common">Mucor racemosus var. lusitanicus</name>
    <dbReference type="NCBI Taxonomy" id="29924"/>
    <lineage>
        <taxon>Eukaryota</taxon>
        <taxon>Fungi</taxon>
        <taxon>Fungi incertae sedis</taxon>
        <taxon>Mucoromycota</taxon>
        <taxon>Mucoromycotina</taxon>
        <taxon>Mucoromycetes</taxon>
        <taxon>Mucorales</taxon>
        <taxon>Mucorineae</taxon>
        <taxon>Mucoraceae</taxon>
        <taxon>Mucor</taxon>
    </lineage>
</organism>
<keyword evidence="1" id="KW-0472">Membrane</keyword>
<protein>
    <submittedName>
        <fullName evidence="2">Uncharacterized protein</fullName>
    </submittedName>
</protein>
<reference evidence="2 3" key="1">
    <citation type="submission" date="2019-09" db="EMBL/GenBank/DDBJ databases">
        <authorList>
            <consortium name="DOE Joint Genome Institute"/>
            <person name="Mondo S.J."/>
            <person name="Navarro-Mendoza M.I."/>
            <person name="Perez-Arques C."/>
            <person name="Panchal S."/>
            <person name="Nicolas F.E."/>
            <person name="Ganguly P."/>
            <person name="Pangilinan J."/>
            <person name="Grigoriev I."/>
            <person name="Heitman J."/>
            <person name="Sanya K."/>
            <person name="Garre V."/>
        </authorList>
    </citation>
    <scope>NUCLEOTIDE SEQUENCE [LARGE SCALE GENOMIC DNA]</scope>
    <source>
        <strain evidence="2 3">MU402</strain>
    </source>
</reference>
<dbReference type="EMBL" id="JAAECE010000002">
    <property type="protein sequence ID" value="KAF1805190.1"/>
    <property type="molecule type" value="Genomic_DNA"/>
</dbReference>
<name>A0A8H4F542_MUCCL</name>
<feature type="transmembrane region" description="Helical" evidence="1">
    <location>
        <begin position="47"/>
        <end position="66"/>
    </location>
</feature>
<sequence length="95" mass="10814">MYLPESKTGASVKMLSLNDPDSAVDMISKELHKPCSIMKFNIIEINIGFSCFLNPFSILLFTAYYLRLESNSWGDFFFMGTNALLLLAYKSTHFL</sequence>
<keyword evidence="1" id="KW-1133">Transmembrane helix</keyword>
<dbReference type="Proteomes" id="UP000469890">
    <property type="component" value="Unassembled WGS sequence"/>
</dbReference>
<proteinExistence type="predicted"/>
<accession>A0A8H4F542</accession>
<comment type="caution">
    <text evidence="2">The sequence shown here is derived from an EMBL/GenBank/DDBJ whole genome shotgun (WGS) entry which is preliminary data.</text>
</comment>
<dbReference type="AlphaFoldDB" id="A0A8H4F542"/>